<dbReference type="EMBL" id="CP041166">
    <property type="protein sequence ID" value="QFR43239.1"/>
    <property type="molecule type" value="Genomic_DNA"/>
</dbReference>
<feature type="coiled-coil region" evidence="2">
    <location>
        <begin position="156"/>
        <end position="190"/>
    </location>
</feature>
<reference evidence="7" key="1">
    <citation type="submission" date="2019-06" db="EMBL/GenBank/DDBJ databases">
        <title>Sulfurimonas gotlandica sp. nov., a chemoautotrophic and psychrotolerant epsilonproteobacterium isolated from a pelagic redoxcline, and an emended description of the genus Sulfurimonas.</title>
        <authorList>
            <person name="Wang S."/>
            <person name="Jiang L."/>
            <person name="Shao Z."/>
        </authorList>
    </citation>
    <scope>NUCLEOTIDE SEQUENCE [LARGE SCALE GENOMIC DNA]</scope>
    <source>
        <strain evidence="7">1-1N</strain>
    </source>
</reference>
<dbReference type="InterPro" id="IPR058624">
    <property type="entry name" value="MdtA-like_HH"/>
</dbReference>
<name>A0AAJ4DMJ8_9BACT</name>
<evidence type="ECO:0000313" key="6">
    <source>
        <dbReference type="EMBL" id="QFR43239.1"/>
    </source>
</evidence>
<dbReference type="GO" id="GO:1990281">
    <property type="term" value="C:efflux pump complex"/>
    <property type="evidence" value="ECO:0007669"/>
    <property type="project" value="TreeGrafter"/>
</dbReference>
<accession>A0AAJ4DMJ8</accession>
<feature type="domain" description="Multidrug resistance protein MdtA-like alpha-helical hairpin" evidence="4">
    <location>
        <begin position="113"/>
        <end position="177"/>
    </location>
</feature>
<comment type="similarity">
    <text evidence="1">Belongs to the membrane fusion protein (MFP) (TC 8.A.1) family.</text>
</comment>
<dbReference type="Pfam" id="PF25876">
    <property type="entry name" value="HH_MFP_RND"/>
    <property type="match status" value="1"/>
</dbReference>
<dbReference type="RefSeq" id="WP_152299302.1">
    <property type="nucleotide sequence ID" value="NZ_CP041166.1"/>
</dbReference>
<sequence>MNKWLKYTIITLFIAIGGALFYNKVYIVKSTFATTKPTKGDLHITVRGIGNVDAKNIYTITAQSGGEIENIYFDEGQWVKRGDLLLTIDPVDLPMLLDEQKVALKKAKQEVQTTQSDLESLKAQKTLILVTYNRYKKLLEQKYVTQAEYDKASSDLQNIDAQINASKAKIASAKLEIQRLQKSMEAIDAKLQRFKVYSPVDGYIISKEAEAAQYVLPSAPVFKIVDPKTLWVVANIDERVAKGIKLDQKASIKLRSQPNVKLNGNVERIVAISNLVTLEREIAIGFETTPIPFYINEQAEVNIKVQKYENVVKIPLNLITTKDGKKGVWVANSDNAYFHPISILAQNDEEAAISSGIDADTELLVPTSSNKPLSDGMKIYR</sequence>
<gene>
    <name evidence="6" type="ORF">FJR47_04710</name>
</gene>
<evidence type="ECO:0000313" key="7">
    <source>
        <dbReference type="Proteomes" id="UP000326061"/>
    </source>
</evidence>
<dbReference type="InterPro" id="IPR058625">
    <property type="entry name" value="MdtA-like_BSH"/>
</dbReference>
<keyword evidence="7" id="KW-1185">Reference proteome</keyword>
<dbReference type="Gene3D" id="2.40.30.170">
    <property type="match status" value="1"/>
</dbReference>
<feature type="transmembrane region" description="Helical" evidence="3">
    <location>
        <begin position="7"/>
        <end position="27"/>
    </location>
</feature>
<keyword evidence="3" id="KW-0472">Membrane</keyword>
<dbReference type="KEGG" id="suln:FJR47_04710"/>
<dbReference type="PANTHER" id="PTHR30469">
    <property type="entry name" value="MULTIDRUG RESISTANCE PROTEIN MDTA"/>
    <property type="match status" value="1"/>
</dbReference>
<protein>
    <submittedName>
        <fullName evidence="6">Efflux RND transporter periplasmic adaptor subunit</fullName>
    </submittedName>
</protein>
<dbReference type="Pfam" id="PF25917">
    <property type="entry name" value="BSH_RND"/>
    <property type="match status" value="1"/>
</dbReference>
<evidence type="ECO:0000256" key="2">
    <source>
        <dbReference type="SAM" id="Coils"/>
    </source>
</evidence>
<dbReference type="Gene3D" id="2.40.420.20">
    <property type="match status" value="1"/>
</dbReference>
<dbReference type="Gene3D" id="1.10.287.470">
    <property type="entry name" value="Helix hairpin bin"/>
    <property type="match status" value="1"/>
</dbReference>
<feature type="domain" description="Multidrug resistance protein MdtA-like barrel-sandwich hybrid" evidence="5">
    <location>
        <begin position="58"/>
        <end position="220"/>
    </location>
</feature>
<organism evidence="6 7">
    <name type="scientific">Sulfurimonas xiamenensis</name>
    <dbReference type="NCBI Taxonomy" id="2590021"/>
    <lineage>
        <taxon>Bacteria</taxon>
        <taxon>Pseudomonadati</taxon>
        <taxon>Campylobacterota</taxon>
        <taxon>Epsilonproteobacteria</taxon>
        <taxon>Campylobacterales</taxon>
        <taxon>Sulfurimonadaceae</taxon>
        <taxon>Sulfurimonas</taxon>
    </lineage>
</organism>
<proteinExistence type="inferred from homology"/>
<dbReference type="AlphaFoldDB" id="A0AAJ4DMJ8"/>
<dbReference type="NCBIfam" id="TIGR01730">
    <property type="entry name" value="RND_mfp"/>
    <property type="match status" value="1"/>
</dbReference>
<dbReference type="SUPFAM" id="SSF111369">
    <property type="entry name" value="HlyD-like secretion proteins"/>
    <property type="match status" value="1"/>
</dbReference>
<evidence type="ECO:0000259" key="5">
    <source>
        <dbReference type="Pfam" id="PF25917"/>
    </source>
</evidence>
<evidence type="ECO:0000256" key="1">
    <source>
        <dbReference type="ARBA" id="ARBA00009477"/>
    </source>
</evidence>
<keyword evidence="3" id="KW-1133">Transmembrane helix</keyword>
<keyword evidence="3" id="KW-0812">Transmembrane</keyword>
<dbReference type="GO" id="GO:0015562">
    <property type="term" value="F:efflux transmembrane transporter activity"/>
    <property type="evidence" value="ECO:0007669"/>
    <property type="project" value="TreeGrafter"/>
</dbReference>
<feature type="coiled-coil region" evidence="2">
    <location>
        <begin position="97"/>
        <end position="124"/>
    </location>
</feature>
<dbReference type="Gene3D" id="2.40.50.100">
    <property type="match status" value="1"/>
</dbReference>
<dbReference type="InterPro" id="IPR006143">
    <property type="entry name" value="RND_pump_MFP"/>
</dbReference>
<evidence type="ECO:0000256" key="3">
    <source>
        <dbReference type="SAM" id="Phobius"/>
    </source>
</evidence>
<keyword evidence="2" id="KW-0175">Coiled coil</keyword>
<evidence type="ECO:0000259" key="4">
    <source>
        <dbReference type="Pfam" id="PF25876"/>
    </source>
</evidence>
<dbReference type="PANTHER" id="PTHR30469:SF33">
    <property type="entry name" value="SLR1207 PROTEIN"/>
    <property type="match status" value="1"/>
</dbReference>
<dbReference type="Proteomes" id="UP000326061">
    <property type="component" value="Chromosome"/>
</dbReference>